<evidence type="ECO:0000313" key="7">
    <source>
        <dbReference type="Proteomes" id="UP001338125"/>
    </source>
</evidence>
<evidence type="ECO:0000259" key="5">
    <source>
        <dbReference type="PROSITE" id="PS51387"/>
    </source>
</evidence>
<dbReference type="PANTHER" id="PTHR42973:SF13">
    <property type="entry name" value="FAD-BINDING PCMH-TYPE DOMAIN-CONTAINING PROTEIN"/>
    <property type="match status" value="1"/>
</dbReference>
<dbReference type="InterPro" id="IPR050416">
    <property type="entry name" value="FAD-linked_Oxidoreductase"/>
</dbReference>
<evidence type="ECO:0000256" key="2">
    <source>
        <dbReference type="ARBA" id="ARBA00022630"/>
    </source>
</evidence>
<gene>
    <name evidence="6" type="ORF">PT974_12368</name>
</gene>
<dbReference type="Pfam" id="PF01565">
    <property type="entry name" value="FAD_binding_4"/>
    <property type="match status" value="1"/>
</dbReference>
<organism evidence="6 7">
    <name type="scientific">Cladobotryum mycophilum</name>
    <dbReference type="NCBI Taxonomy" id="491253"/>
    <lineage>
        <taxon>Eukaryota</taxon>
        <taxon>Fungi</taxon>
        <taxon>Dikarya</taxon>
        <taxon>Ascomycota</taxon>
        <taxon>Pezizomycotina</taxon>
        <taxon>Sordariomycetes</taxon>
        <taxon>Hypocreomycetidae</taxon>
        <taxon>Hypocreales</taxon>
        <taxon>Hypocreaceae</taxon>
        <taxon>Cladobotryum</taxon>
    </lineage>
</organism>
<proteinExistence type="inferred from homology"/>
<dbReference type="Gene3D" id="3.30.465.10">
    <property type="match status" value="1"/>
</dbReference>
<sequence length="489" mass="52061">MKSGISIASAIAFAASANGTPADTNANCCNALAKAVPGIYYAAFSSQYNTLINVRWSGTAVLHPGCIVTPKSADDVSKVIKIIVPNQCQFAVKSGGHNANPGANSINGGVSIDLSGLNAPYLAQDRSYVSLGTGTTWGQAYDAFNSSNIGFTGGICEDVGAGGVAIGGGQSLFQPKRGWAIDNILNYQVVLASGQIVNANKTSNPDLYKALKGGNTNLGIVTRINIAAFDFDGLWGGEVFVSLQGPQATRQECIDQLSQATVNFTANNHLDVDTAVQLMTVYLSGNKGQIVNAAFGNTKVKNTAGHVKLADFVHDVSQFQAKGYRQVTASITIFNDVTTLREIWNQTDAIYDALPQKDKVDWMVSFIPQPKVQQSYAAANGGNSLGLANIDKDQIVIWLTSRWTDPSLDGMMTTARDKFVDVTTAVSKKHNTYHPFLYINYATPKQDPLCGYGAESAAFIKKTAKKYDPSGVFQTLMPGGFKISKVTCA</sequence>
<dbReference type="SUPFAM" id="SSF56176">
    <property type="entry name" value="FAD-binding/transporter-associated domain-like"/>
    <property type="match status" value="1"/>
</dbReference>
<keyword evidence="7" id="KW-1185">Reference proteome</keyword>
<dbReference type="InterPro" id="IPR016166">
    <property type="entry name" value="FAD-bd_PCMH"/>
</dbReference>
<dbReference type="InterPro" id="IPR036318">
    <property type="entry name" value="FAD-bd_PCMH-like_sf"/>
</dbReference>
<comment type="similarity">
    <text evidence="1">Belongs to the oxygen-dependent FAD-linked oxidoreductase family.</text>
</comment>
<keyword evidence="2" id="KW-0285">Flavoprotein</keyword>
<evidence type="ECO:0000256" key="4">
    <source>
        <dbReference type="ARBA" id="ARBA00023002"/>
    </source>
</evidence>
<reference evidence="6 7" key="1">
    <citation type="submission" date="2024-01" db="EMBL/GenBank/DDBJ databases">
        <title>Complete genome of Cladobotryum mycophilum ATHUM6906.</title>
        <authorList>
            <person name="Christinaki A.C."/>
            <person name="Myridakis A.I."/>
            <person name="Kouvelis V.N."/>
        </authorList>
    </citation>
    <scope>NUCLEOTIDE SEQUENCE [LARGE SCALE GENOMIC DNA]</scope>
    <source>
        <strain evidence="6 7">ATHUM6906</strain>
    </source>
</reference>
<dbReference type="InterPro" id="IPR006094">
    <property type="entry name" value="Oxid_FAD_bind_N"/>
</dbReference>
<accession>A0ABR0S7X7</accession>
<dbReference type="EMBL" id="JAVFKD010000016">
    <property type="protein sequence ID" value="KAK5988228.1"/>
    <property type="molecule type" value="Genomic_DNA"/>
</dbReference>
<evidence type="ECO:0000256" key="3">
    <source>
        <dbReference type="ARBA" id="ARBA00022827"/>
    </source>
</evidence>
<dbReference type="Proteomes" id="UP001338125">
    <property type="component" value="Unassembled WGS sequence"/>
</dbReference>
<keyword evidence="4" id="KW-0560">Oxidoreductase</keyword>
<dbReference type="InterPro" id="IPR016169">
    <property type="entry name" value="FAD-bd_PCMH_sub2"/>
</dbReference>
<evidence type="ECO:0000256" key="1">
    <source>
        <dbReference type="ARBA" id="ARBA00005466"/>
    </source>
</evidence>
<evidence type="ECO:0000313" key="6">
    <source>
        <dbReference type="EMBL" id="KAK5988228.1"/>
    </source>
</evidence>
<keyword evidence="3" id="KW-0274">FAD</keyword>
<feature type="domain" description="FAD-binding PCMH-type" evidence="5">
    <location>
        <begin position="60"/>
        <end position="231"/>
    </location>
</feature>
<dbReference type="PANTHER" id="PTHR42973">
    <property type="entry name" value="BINDING OXIDOREDUCTASE, PUTATIVE (AFU_ORTHOLOGUE AFUA_1G17690)-RELATED"/>
    <property type="match status" value="1"/>
</dbReference>
<comment type="caution">
    <text evidence="6">The sequence shown here is derived from an EMBL/GenBank/DDBJ whole genome shotgun (WGS) entry which is preliminary data.</text>
</comment>
<name>A0ABR0S7X7_9HYPO</name>
<protein>
    <submittedName>
        <fullName evidence="6">FAD-dependent monooxygenase sdcF-like protein</fullName>
    </submittedName>
</protein>
<dbReference type="PROSITE" id="PS51387">
    <property type="entry name" value="FAD_PCMH"/>
    <property type="match status" value="1"/>
</dbReference>